<dbReference type="Gene3D" id="3.20.20.80">
    <property type="entry name" value="Glycosidases"/>
    <property type="match status" value="1"/>
</dbReference>
<evidence type="ECO:0000256" key="3">
    <source>
        <dbReference type="ARBA" id="ARBA00012761"/>
    </source>
</evidence>
<dbReference type="InterPro" id="IPR006104">
    <property type="entry name" value="Glyco_hydro_2_N"/>
</dbReference>
<dbReference type="FunFam" id="3.20.20.80:FF:000080">
    <property type="entry name" value="Beta-glucuronidase UidA"/>
    <property type="match status" value="1"/>
</dbReference>
<dbReference type="Proteomes" id="UP000663889">
    <property type="component" value="Unassembled WGS sequence"/>
</dbReference>
<gene>
    <name evidence="11" type="ORF">SEV965_LOCUS25192</name>
</gene>
<dbReference type="InterPro" id="IPR023232">
    <property type="entry name" value="Glyco_hydro_2_AS"/>
</dbReference>
<dbReference type="FunFam" id="2.60.120.260:FF:000027">
    <property type="entry name" value="Beta-glucuronidase"/>
    <property type="match status" value="1"/>
</dbReference>
<reference evidence="11" key="1">
    <citation type="submission" date="2021-02" db="EMBL/GenBank/DDBJ databases">
        <authorList>
            <person name="Nowell W R."/>
        </authorList>
    </citation>
    <scope>NUCLEOTIDE SEQUENCE</scope>
</reference>
<dbReference type="PRINTS" id="PR00132">
    <property type="entry name" value="GLHYDRLASE2"/>
</dbReference>
<comment type="similarity">
    <text evidence="2">Belongs to the glycosyl hydrolase 2 family.</text>
</comment>
<dbReference type="EC" id="3.2.1.31" evidence="3"/>
<evidence type="ECO:0000259" key="8">
    <source>
        <dbReference type="Pfam" id="PF00703"/>
    </source>
</evidence>
<evidence type="ECO:0000256" key="1">
    <source>
        <dbReference type="ARBA" id="ARBA00003025"/>
    </source>
</evidence>
<organism evidence="11 12">
    <name type="scientific">Rotaria sordida</name>
    <dbReference type="NCBI Taxonomy" id="392033"/>
    <lineage>
        <taxon>Eukaryota</taxon>
        <taxon>Metazoa</taxon>
        <taxon>Spiralia</taxon>
        <taxon>Gnathifera</taxon>
        <taxon>Rotifera</taxon>
        <taxon>Eurotatoria</taxon>
        <taxon>Bdelloidea</taxon>
        <taxon>Philodinida</taxon>
        <taxon>Philodinidae</taxon>
        <taxon>Rotaria</taxon>
    </lineage>
</organism>
<dbReference type="PANTHER" id="PTHR10066:SF67">
    <property type="entry name" value="BETA-GLUCURONIDASE"/>
    <property type="match status" value="1"/>
</dbReference>
<dbReference type="GO" id="GO:0004566">
    <property type="term" value="F:beta-glucuronidase activity"/>
    <property type="evidence" value="ECO:0007669"/>
    <property type="project" value="TreeGrafter"/>
</dbReference>
<dbReference type="SUPFAM" id="SSF49303">
    <property type="entry name" value="beta-Galactosidase/glucuronidase domain"/>
    <property type="match status" value="1"/>
</dbReference>
<name>A0A815C7R6_9BILA</name>
<evidence type="ECO:0000313" key="11">
    <source>
        <dbReference type="EMBL" id="CAF1279751.1"/>
    </source>
</evidence>
<dbReference type="InterPro" id="IPR006102">
    <property type="entry name" value="Ig-like_GH2"/>
</dbReference>
<dbReference type="InterPro" id="IPR008979">
    <property type="entry name" value="Galactose-bd-like_sf"/>
</dbReference>
<proteinExistence type="inferred from homology"/>
<comment type="function">
    <text evidence="1">Plays an important role in the degradation of dermatan and keratan sulfates.</text>
</comment>
<keyword evidence="7" id="KW-0732">Signal</keyword>
<dbReference type="Gene3D" id="2.60.120.260">
    <property type="entry name" value="Galactose-binding domain-like"/>
    <property type="match status" value="1"/>
</dbReference>
<dbReference type="SUPFAM" id="SSF51445">
    <property type="entry name" value="(Trans)glycosidases"/>
    <property type="match status" value="1"/>
</dbReference>
<dbReference type="InterPro" id="IPR017853">
    <property type="entry name" value="GH"/>
</dbReference>
<dbReference type="Pfam" id="PF02837">
    <property type="entry name" value="Glyco_hydro_2_N"/>
    <property type="match status" value="1"/>
</dbReference>
<dbReference type="Pfam" id="PF02836">
    <property type="entry name" value="Glyco_hydro_2_C"/>
    <property type="match status" value="1"/>
</dbReference>
<evidence type="ECO:0000256" key="6">
    <source>
        <dbReference type="ARBA" id="ARBA00023295"/>
    </source>
</evidence>
<keyword evidence="6" id="KW-0326">Glycosidase</keyword>
<dbReference type="EMBL" id="CAJNOU010002007">
    <property type="protein sequence ID" value="CAF1279751.1"/>
    <property type="molecule type" value="Genomic_DNA"/>
</dbReference>
<evidence type="ECO:0000256" key="7">
    <source>
        <dbReference type="SAM" id="SignalP"/>
    </source>
</evidence>
<evidence type="ECO:0000313" key="12">
    <source>
        <dbReference type="Proteomes" id="UP000663889"/>
    </source>
</evidence>
<dbReference type="NCBIfam" id="NF007538">
    <property type="entry name" value="PRK10150.1"/>
    <property type="match status" value="1"/>
</dbReference>
<evidence type="ECO:0000256" key="2">
    <source>
        <dbReference type="ARBA" id="ARBA00007401"/>
    </source>
</evidence>
<keyword evidence="5" id="KW-0378">Hydrolase</keyword>
<protein>
    <recommendedName>
        <fullName evidence="4">Beta-glucuronidase</fullName>
        <ecNumber evidence="3">3.2.1.31</ecNumber>
    </recommendedName>
</protein>
<dbReference type="Pfam" id="PF00703">
    <property type="entry name" value="Glyco_hydro_2"/>
    <property type="match status" value="1"/>
</dbReference>
<feature type="domain" description="Glycoside hydrolase family 2 immunoglobulin-like beta-sandwich" evidence="8">
    <location>
        <begin position="204"/>
        <end position="305"/>
    </location>
</feature>
<dbReference type="PANTHER" id="PTHR10066">
    <property type="entry name" value="BETA-GLUCURONIDASE"/>
    <property type="match status" value="1"/>
</dbReference>
<dbReference type="SUPFAM" id="SSF49785">
    <property type="entry name" value="Galactose-binding domain-like"/>
    <property type="match status" value="1"/>
</dbReference>
<dbReference type="GO" id="GO:0005975">
    <property type="term" value="P:carbohydrate metabolic process"/>
    <property type="evidence" value="ECO:0007669"/>
    <property type="project" value="InterPro"/>
</dbReference>
<dbReference type="AlphaFoldDB" id="A0A815C7R6"/>
<accession>A0A815C7R6</accession>
<dbReference type="InterPro" id="IPR006101">
    <property type="entry name" value="Glyco_hydro_2"/>
</dbReference>
<feature type="domain" description="Glycosyl hydrolases family 2 sugar binding" evidence="10">
    <location>
        <begin position="29"/>
        <end position="199"/>
    </location>
</feature>
<feature type="chain" id="PRO_5032670461" description="Beta-glucuronidase" evidence="7">
    <location>
        <begin position="25"/>
        <end position="646"/>
    </location>
</feature>
<dbReference type="Gene3D" id="2.60.40.10">
    <property type="entry name" value="Immunoglobulins"/>
    <property type="match status" value="1"/>
</dbReference>
<evidence type="ECO:0000259" key="10">
    <source>
        <dbReference type="Pfam" id="PF02837"/>
    </source>
</evidence>
<comment type="caution">
    <text evidence="11">The sequence shown here is derived from an EMBL/GenBank/DDBJ whole genome shotgun (WGS) entry which is preliminary data.</text>
</comment>
<dbReference type="PROSITE" id="PS00608">
    <property type="entry name" value="GLYCOSYL_HYDROL_F2_2"/>
    <property type="match status" value="1"/>
</dbReference>
<dbReference type="InterPro" id="IPR036156">
    <property type="entry name" value="Beta-gal/glucu_dom_sf"/>
</dbReference>
<dbReference type="GO" id="GO:0030246">
    <property type="term" value="F:carbohydrate binding"/>
    <property type="evidence" value="ECO:0007669"/>
    <property type="project" value="TreeGrafter"/>
</dbReference>
<feature type="domain" description="Glycoside hydrolase family 2 catalytic" evidence="9">
    <location>
        <begin position="326"/>
        <end position="634"/>
    </location>
</feature>
<dbReference type="InterPro" id="IPR013783">
    <property type="entry name" value="Ig-like_fold"/>
</dbReference>
<evidence type="ECO:0000259" key="9">
    <source>
        <dbReference type="Pfam" id="PF02836"/>
    </source>
</evidence>
<evidence type="ECO:0000256" key="5">
    <source>
        <dbReference type="ARBA" id="ARBA00022801"/>
    </source>
</evidence>
<evidence type="ECO:0000256" key="4">
    <source>
        <dbReference type="ARBA" id="ARBA00016205"/>
    </source>
</evidence>
<dbReference type="GO" id="GO:0019391">
    <property type="term" value="P:glucuronoside catabolic process"/>
    <property type="evidence" value="ECO:0007669"/>
    <property type="project" value="TreeGrafter"/>
</dbReference>
<sequence>MRYCLLLLTLWYCAVNGLLYPAESETRQIRSLDGLWQFRLDEDGVGETEQWFAKPNLPQPTILMPVPASYNDITQNITIHRHIGWVWYARDFFIHNTAPRWVLRFQAAHYETHVWVNGQSAMNHSGGHLPFEADITRFISINESYSKVRVVVAINNTLTSTTLPPGYLHIYNPTYRYLETPFDFFNYAGIDRSVILYSTSNIYIQDIAIDTQSINFDNQHVATSAILTYSITIGGTNRANSLRVLIELLDANGIVVANNTDSQSRLVVNKPNLWEPCGMNHTHPCTEESYLYTLQVTLYNDASSSSSSSMNVVDIYRIPHIGIRTIRLTDSKFLVNERPFYFHGANAHEDSDIRGKGFDRVILTKHFNLYGWLHGNAFRTSHYPYADEFYQMADRFGIAIIGETPAVGLSATQFVSQATLDHHKQVVIEMISRDRNHPSVLMWSLANEPKSDAPSAKEYFSTLANFTRPLAAGRPITYVISASYNGDQGIQFFDMICVNRYFGWYSEPGRLDQIPWLVSQELANWRRRFPNKPILMSEYGADTVPGLHNDPSFMFTEEYQNDFLSAYHGSFDNVSSIIHPDTGYFVGELVWNMFDFATEQSINRVAGLNRKGLFTRQRQPKAAAFIMKNRYEQLELIRTMKSKTIQ</sequence>
<feature type="signal peptide" evidence="7">
    <location>
        <begin position="1"/>
        <end position="24"/>
    </location>
</feature>
<dbReference type="InterPro" id="IPR006103">
    <property type="entry name" value="Glyco_hydro_2_cat"/>
</dbReference>